<evidence type="ECO:0000313" key="3">
    <source>
        <dbReference type="EMBL" id="KAG5459832.1"/>
    </source>
</evidence>
<dbReference type="PROSITE" id="PS50127">
    <property type="entry name" value="UBC_2"/>
    <property type="match status" value="1"/>
</dbReference>
<dbReference type="PANTHER" id="PTHR24067">
    <property type="entry name" value="UBIQUITIN-CONJUGATING ENZYME E2"/>
    <property type="match status" value="1"/>
</dbReference>
<gene>
    <name evidence="3" type="ORF">BJ554DRAFT_8199</name>
</gene>
<keyword evidence="4" id="KW-1185">Reference proteome</keyword>
<evidence type="ECO:0000259" key="2">
    <source>
        <dbReference type="PROSITE" id="PS50127"/>
    </source>
</evidence>
<keyword evidence="1" id="KW-0833">Ubl conjugation pathway</keyword>
<dbReference type="SMART" id="SM00212">
    <property type="entry name" value="UBCc"/>
    <property type="match status" value="1"/>
</dbReference>
<feature type="domain" description="UBC core" evidence="2">
    <location>
        <begin position="4"/>
        <end position="243"/>
    </location>
</feature>
<comment type="caution">
    <text evidence="3">The sequence shown here is derived from an EMBL/GenBank/DDBJ whole genome shotgun (WGS) entry which is preliminary data.</text>
</comment>
<dbReference type="EMBL" id="JAEFCI010006222">
    <property type="protein sequence ID" value="KAG5459832.1"/>
    <property type="molecule type" value="Genomic_DNA"/>
</dbReference>
<evidence type="ECO:0000313" key="4">
    <source>
        <dbReference type="Proteomes" id="UP000673691"/>
    </source>
</evidence>
<dbReference type="InterPro" id="IPR016135">
    <property type="entry name" value="UBQ-conjugating_enzyme/RWD"/>
</dbReference>
<dbReference type="Pfam" id="PF00179">
    <property type="entry name" value="UQ_con"/>
    <property type="match status" value="1"/>
</dbReference>
<dbReference type="OrthoDB" id="19692at2759"/>
<dbReference type="InterPro" id="IPR050113">
    <property type="entry name" value="Ub_conjugating_enzyme"/>
</dbReference>
<name>A0A8H8DJ91_9FUNG</name>
<dbReference type="Gene3D" id="3.10.110.10">
    <property type="entry name" value="Ubiquitin Conjugating Enzyme"/>
    <property type="match status" value="1"/>
</dbReference>
<evidence type="ECO:0000256" key="1">
    <source>
        <dbReference type="ARBA" id="ARBA00022786"/>
    </source>
</evidence>
<dbReference type="InterPro" id="IPR000608">
    <property type="entry name" value="UBC"/>
</dbReference>
<sequence>MAQQSAMILRRQLNELSKNPVPGFTCDLVDDNIYVWDVGIVGAPDTIYAGGYFKVKIPPSPVWRSGSPPRKCRGVLIRSSLSLTQATMTFPDDYPFNPPKFRFNSMFFHPNGMFDLIAFGRSTSKLASRKCVCPSPPPPQPTLLIAAVFYSASRAQVYQDGTLCISILHPPGDDPTSGEKAAERWNPTQSVESTFSPFSLLREVKEEGGKGGGRERGGVRGHQKNIESAAVRFFPAYTRPHLRVWCARGAGDQNQFAGAVPKRPGQVQRDNKRDLRLWTNLCKLIAAVRTNRGGRGIEKKHTPGIQHAPQE</sequence>
<dbReference type="Proteomes" id="UP000673691">
    <property type="component" value="Unassembled WGS sequence"/>
</dbReference>
<dbReference type="SUPFAM" id="SSF54495">
    <property type="entry name" value="UBC-like"/>
    <property type="match status" value="3"/>
</dbReference>
<reference evidence="3 4" key="1">
    <citation type="journal article" name="Sci. Rep.">
        <title>Genome-scale phylogenetic analyses confirm Olpidium as the closest living zoosporic fungus to the non-flagellated, terrestrial fungi.</title>
        <authorList>
            <person name="Chang Y."/>
            <person name="Rochon D."/>
            <person name="Sekimoto S."/>
            <person name="Wang Y."/>
            <person name="Chovatia M."/>
            <person name="Sandor L."/>
            <person name="Salamov A."/>
            <person name="Grigoriev I.V."/>
            <person name="Stajich J.E."/>
            <person name="Spatafora J.W."/>
        </authorList>
    </citation>
    <scope>NUCLEOTIDE SEQUENCE [LARGE SCALE GENOMIC DNA]</scope>
    <source>
        <strain evidence="3">S191</strain>
    </source>
</reference>
<protein>
    <recommendedName>
        <fullName evidence="2">UBC core domain-containing protein</fullName>
    </recommendedName>
</protein>
<proteinExistence type="predicted"/>
<dbReference type="AlphaFoldDB" id="A0A8H8DJ91"/>
<accession>A0A8H8DJ91</accession>
<organism evidence="3 4">
    <name type="scientific">Olpidium bornovanus</name>
    <dbReference type="NCBI Taxonomy" id="278681"/>
    <lineage>
        <taxon>Eukaryota</taxon>
        <taxon>Fungi</taxon>
        <taxon>Fungi incertae sedis</taxon>
        <taxon>Olpidiomycota</taxon>
        <taxon>Olpidiomycotina</taxon>
        <taxon>Olpidiomycetes</taxon>
        <taxon>Olpidiales</taxon>
        <taxon>Olpidiaceae</taxon>
        <taxon>Olpidium</taxon>
    </lineage>
</organism>